<proteinExistence type="predicted"/>
<evidence type="ECO:0008006" key="2">
    <source>
        <dbReference type="Google" id="ProtNLM"/>
    </source>
</evidence>
<accession>A0A6M3IPD1</accession>
<dbReference type="InterPro" id="IPR029044">
    <property type="entry name" value="Nucleotide-diphossugar_trans"/>
</dbReference>
<evidence type="ECO:0000313" key="1">
    <source>
        <dbReference type="EMBL" id="QJA59181.1"/>
    </source>
</evidence>
<gene>
    <name evidence="1" type="ORF">MM415B01331_0011</name>
</gene>
<dbReference type="Gene3D" id="3.90.550.10">
    <property type="entry name" value="Spore Coat Polysaccharide Biosynthesis Protein SpsA, Chain A"/>
    <property type="match status" value="1"/>
</dbReference>
<dbReference type="EMBL" id="MT141358">
    <property type="protein sequence ID" value="QJA59181.1"/>
    <property type="molecule type" value="Genomic_DNA"/>
</dbReference>
<dbReference type="AlphaFoldDB" id="A0A6M3IPD1"/>
<name>A0A6M3IPD1_9ZZZZ</name>
<organism evidence="1">
    <name type="scientific">viral metagenome</name>
    <dbReference type="NCBI Taxonomy" id="1070528"/>
    <lineage>
        <taxon>unclassified sequences</taxon>
        <taxon>metagenomes</taxon>
        <taxon>organismal metagenomes</taxon>
    </lineage>
</organism>
<protein>
    <recommendedName>
        <fullName evidence="2">Glycosyltransferase</fullName>
    </recommendedName>
</protein>
<reference evidence="1" key="1">
    <citation type="submission" date="2020-03" db="EMBL/GenBank/DDBJ databases">
        <title>The deep terrestrial virosphere.</title>
        <authorList>
            <person name="Holmfeldt K."/>
            <person name="Nilsson E."/>
            <person name="Simone D."/>
            <person name="Lopez-Fernandez M."/>
            <person name="Wu X."/>
            <person name="de Brujin I."/>
            <person name="Lundin D."/>
            <person name="Andersson A."/>
            <person name="Bertilsson S."/>
            <person name="Dopson M."/>
        </authorList>
    </citation>
    <scope>NUCLEOTIDE SEQUENCE</scope>
    <source>
        <strain evidence="1">MM415B01331</strain>
    </source>
</reference>
<sequence length="165" mass="19402">MIAEFLKTNCTMFAKMDIDQFYPPNYFERLIPLAEKYKVAGPMIYDRWECNSYMPLAFDKVNLNKFPISKMNLDGLTGVVEIPYPHTNLIYHREVFEKINPPWYQAYLSPDGLSRLNHVDYTFLDKIHQAGFKVMIDLDCEVRHMTTKFIGKADAEHRNNKVVLQ</sequence>
<dbReference type="SUPFAM" id="SSF53448">
    <property type="entry name" value="Nucleotide-diphospho-sugar transferases"/>
    <property type="match status" value="1"/>
</dbReference>